<dbReference type="EMBL" id="CBLY010000005">
    <property type="protein sequence ID" value="CDG33570.1"/>
    <property type="molecule type" value="Genomic_DNA"/>
</dbReference>
<feature type="domain" description="Methyltransferase type 12" evidence="1">
    <location>
        <begin position="50"/>
        <end position="148"/>
    </location>
</feature>
<evidence type="ECO:0000259" key="1">
    <source>
        <dbReference type="Pfam" id="PF08242"/>
    </source>
</evidence>
<proteinExistence type="predicted"/>
<evidence type="ECO:0000313" key="2">
    <source>
        <dbReference type="EMBL" id="CDG33570.1"/>
    </source>
</evidence>
<dbReference type="CDD" id="cd02440">
    <property type="entry name" value="AdoMet_MTases"/>
    <property type="match status" value="1"/>
</dbReference>
<dbReference type="Proteomes" id="UP000027590">
    <property type="component" value="Unassembled WGS sequence"/>
</dbReference>
<evidence type="ECO:0000313" key="3">
    <source>
        <dbReference type="Proteomes" id="UP000027590"/>
    </source>
</evidence>
<dbReference type="PANTHER" id="PTHR43861:SF1">
    <property type="entry name" value="TRANS-ACONITATE 2-METHYLTRANSFERASE"/>
    <property type="match status" value="1"/>
</dbReference>
<dbReference type="SUPFAM" id="SSF53335">
    <property type="entry name" value="S-adenosyl-L-methionine-dependent methyltransferases"/>
    <property type="match status" value="1"/>
</dbReference>
<dbReference type="AlphaFoldDB" id="A0A7U7G5S7"/>
<dbReference type="Gene3D" id="3.40.50.150">
    <property type="entry name" value="Vaccinia Virus protein VP39"/>
    <property type="match status" value="1"/>
</dbReference>
<name>A0A7U7G5S7_9PROT</name>
<dbReference type="InterPro" id="IPR013217">
    <property type="entry name" value="Methyltransf_12"/>
</dbReference>
<protein>
    <submittedName>
        <fullName evidence="2">Biotin synthesis protein BioC</fullName>
    </submittedName>
</protein>
<accession>A0A7U7G5S7</accession>
<reference evidence="2 3" key="1">
    <citation type="journal article" date="2014" name="Genome Biol. Evol.">
        <title>Acetic acid bacteria genomes reveal functional traits for adaptation to life in insect guts.</title>
        <authorList>
            <person name="Chouaia B."/>
            <person name="Gaiarsa S."/>
            <person name="Crotti E."/>
            <person name="Comandatore F."/>
            <person name="Degli Esposti M."/>
            <person name="Ricci I."/>
            <person name="Alma A."/>
            <person name="Favia G."/>
            <person name="Bandi C."/>
            <person name="Daffonchio D."/>
        </authorList>
    </citation>
    <scope>NUCLEOTIDE SEQUENCE [LARGE SCALE GENOMIC DNA]</scope>
    <source>
        <strain evidence="3">AM169</strain>
    </source>
</reference>
<dbReference type="RefSeq" id="WP_043559680.1">
    <property type="nucleotide sequence ID" value="NZ_CBLY010000005.1"/>
</dbReference>
<organism evidence="2 3">
    <name type="scientific">Parasaccharibacter apium</name>
    <dbReference type="NCBI Taxonomy" id="1510841"/>
    <lineage>
        <taxon>Bacteria</taxon>
        <taxon>Pseudomonadati</taxon>
        <taxon>Pseudomonadota</taxon>
        <taxon>Alphaproteobacteria</taxon>
        <taxon>Acetobacterales</taxon>
        <taxon>Acetobacteraceae</taxon>
        <taxon>Parasaccharibacter</taxon>
    </lineage>
</organism>
<sequence length="259" mass="28754">MTSHRKTDIAARFDAAHDYEQAAFIQKQCARMLAGRIRQSHLLHPPRRILEFGCGTGLLSRELVTAFPQAELHLTDLAPAMLDRVRRTLAPLPATVHLYVMDGEHPQPQDETGGGFDLITSSLCLQWFEDRAGAFRDLVALLRPGGRLMVSTLLADSLHEWQESCEAAAIPCGVPDYPTLTQLQQDWPPGGHGQWDACPLHDPTPSAQDFLKGLRMIGASLPKNGHQPTLGLRRAMRHFDSHFDHVTYQAAFGAFQKGH</sequence>
<reference evidence="2 3" key="2">
    <citation type="journal article" date="2014" name="PLoS ONE">
        <title>Evolution of mitochondria reconstructed from the energy metabolism of living bacteria.</title>
        <authorList>
            <person name="Degli Esposti M."/>
            <person name="Chouaia B."/>
            <person name="Comandatore F."/>
            <person name="Crotti E."/>
            <person name="Sassera D."/>
            <person name="Lievens P.M."/>
            <person name="Daffonchio D."/>
            <person name="Bandi C."/>
        </authorList>
    </citation>
    <scope>NUCLEOTIDE SEQUENCE [LARGE SCALE GENOMIC DNA]</scope>
    <source>
        <strain evidence="3">AM169</strain>
    </source>
</reference>
<dbReference type="Pfam" id="PF08242">
    <property type="entry name" value="Methyltransf_12"/>
    <property type="match status" value="1"/>
</dbReference>
<comment type="caution">
    <text evidence="2">The sequence shown here is derived from an EMBL/GenBank/DDBJ whole genome shotgun (WGS) entry which is preliminary data.</text>
</comment>
<dbReference type="PANTHER" id="PTHR43861">
    <property type="entry name" value="TRANS-ACONITATE 2-METHYLTRANSFERASE-RELATED"/>
    <property type="match status" value="1"/>
</dbReference>
<dbReference type="InterPro" id="IPR029063">
    <property type="entry name" value="SAM-dependent_MTases_sf"/>
</dbReference>
<gene>
    <name evidence="2" type="ORF">SACS_0832</name>
</gene>